<dbReference type="EMBL" id="QWGR01000016">
    <property type="protein sequence ID" value="RIJ46241.1"/>
    <property type="molecule type" value="Genomic_DNA"/>
</dbReference>
<keyword evidence="3" id="KW-1185">Reference proteome</keyword>
<dbReference type="Gene3D" id="3.30.565.10">
    <property type="entry name" value="Histidine kinase-like ATPase, C-terminal domain"/>
    <property type="match status" value="1"/>
</dbReference>
<evidence type="ECO:0000259" key="1">
    <source>
        <dbReference type="Pfam" id="PF02518"/>
    </source>
</evidence>
<proteinExistence type="predicted"/>
<dbReference type="InterPro" id="IPR003594">
    <property type="entry name" value="HATPase_dom"/>
</dbReference>
<accession>A0A399SVA5</accession>
<dbReference type="OrthoDB" id="9797578at2"/>
<name>A0A399SVA5_9BACT</name>
<feature type="domain" description="Histidine kinase/HSP90-like ATPase" evidence="1">
    <location>
        <begin position="37"/>
        <end position="133"/>
    </location>
</feature>
<protein>
    <submittedName>
        <fullName evidence="2">Anti-sigma regulatory factor</fullName>
    </submittedName>
</protein>
<organism evidence="2 3">
    <name type="scientific">Maribellus luteus</name>
    <dbReference type="NCBI Taxonomy" id="2305463"/>
    <lineage>
        <taxon>Bacteria</taxon>
        <taxon>Pseudomonadati</taxon>
        <taxon>Bacteroidota</taxon>
        <taxon>Bacteroidia</taxon>
        <taxon>Marinilabiliales</taxon>
        <taxon>Prolixibacteraceae</taxon>
        <taxon>Maribellus</taxon>
    </lineage>
</organism>
<dbReference type="SUPFAM" id="SSF55874">
    <property type="entry name" value="ATPase domain of HSP90 chaperone/DNA topoisomerase II/histidine kinase"/>
    <property type="match status" value="1"/>
</dbReference>
<gene>
    <name evidence="2" type="ORF">D1614_19925</name>
</gene>
<dbReference type="Pfam" id="PF02518">
    <property type="entry name" value="HATPase_c"/>
    <property type="match status" value="1"/>
</dbReference>
<evidence type="ECO:0000313" key="3">
    <source>
        <dbReference type="Proteomes" id="UP000265926"/>
    </source>
</evidence>
<dbReference type="Proteomes" id="UP000265926">
    <property type="component" value="Unassembled WGS sequence"/>
</dbReference>
<sequence>MKMEFDIASGDFKKAGRASSQIKKVLKQLQVDPKIIKRIVVAIYEAEVNIVAHSFGGKLTAHINGNSIEVTLTDNGPGIKDIEQAMQEGFSTASKEVRDMGFGAGMGLPNIRKNTDELNVTSEWGVGTTVWFRNQF</sequence>
<evidence type="ECO:0000313" key="2">
    <source>
        <dbReference type="EMBL" id="RIJ46241.1"/>
    </source>
</evidence>
<reference evidence="2 3" key="1">
    <citation type="submission" date="2018-08" db="EMBL/GenBank/DDBJ databases">
        <title>Pallidiluteibacterium maritimus gen. nov., sp. nov., isolated from coastal sediment.</title>
        <authorList>
            <person name="Zhou L.Y."/>
        </authorList>
    </citation>
    <scope>NUCLEOTIDE SEQUENCE [LARGE SCALE GENOMIC DNA]</scope>
    <source>
        <strain evidence="2 3">XSD2</strain>
    </source>
</reference>
<dbReference type="InterPro" id="IPR036890">
    <property type="entry name" value="HATPase_C_sf"/>
</dbReference>
<dbReference type="AlphaFoldDB" id="A0A399SVA5"/>
<comment type="caution">
    <text evidence="2">The sequence shown here is derived from an EMBL/GenBank/DDBJ whole genome shotgun (WGS) entry which is preliminary data.</text>
</comment>